<evidence type="ECO:0000256" key="3">
    <source>
        <dbReference type="ARBA" id="ARBA00022840"/>
    </source>
</evidence>
<evidence type="ECO:0000313" key="6">
    <source>
        <dbReference type="Proteomes" id="UP000604066"/>
    </source>
</evidence>
<evidence type="ECO:0000259" key="4">
    <source>
        <dbReference type="PROSITE" id="PS50893"/>
    </source>
</evidence>
<keyword evidence="3 5" id="KW-0067">ATP-binding</keyword>
<dbReference type="PANTHER" id="PTHR42939:SF1">
    <property type="entry name" value="ABC TRANSPORTER ATP-BINDING PROTEIN ALBC-RELATED"/>
    <property type="match status" value="1"/>
</dbReference>
<accession>A0ABX2RDS6</accession>
<comment type="caution">
    <text evidence="5">The sequence shown here is derived from an EMBL/GenBank/DDBJ whole genome shotgun (WGS) entry which is preliminary data.</text>
</comment>
<feature type="domain" description="ABC transporter" evidence="4">
    <location>
        <begin position="9"/>
        <end position="241"/>
    </location>
</feature>
<dbReference type="SUPFAM" id="SSF52540">
    <property type="entry name" value="P-loop containing nucleoside triphosphate hydrolases"/>
    <property type="match status" value="1"/>
</dbReference>
<dbReference type="InterPro" id="IPR027417">
    <property type="entry name" value="P-loop_NTPase"/>
</dbReference>
<evidence type="ECO:0000256" key="2">
    <source>
        <dbReference type="ARBA" id="ARBA00022741"/>
    </source>
</evidence>
<dbReference type="Gene3D" id="3.40.50.300">
    <property type="entry name" value="P-loop containing nucleotide triphosphate hydrolases"/>
    <property type="match status" value="1"/>
</dbReference>
<evidence type="ECO:0000313" key="5">
    <source>
        <dbReference type="EMBL" id="NYE58047.1"/>
    </source>
</evidence>
<dbReference type="InterPro" id="IPR003439">
    <property type="entry name" value="ABC_transporter-like_ATP-bd"/>
</dbReference>
<evidence type="ECO:0000256" key="1">
    <source>
        <dbReference type="ARBA" id="ARBA00022448"/>
    </source>
</evidence>
<dbReference type="PANTHER" id="PTHR42939">
    <property type="entry name" value="ABC TRANSPORTER ATP-BINDING PROTEIN ALBC-RELATED"/>
    <property type="match status" value="1"/>
</dbReference>
<dbReference type="Pfam" id="PF00005">
    <property type="entry name" value="ABC_tran"/>
    <property type="match status" value="1"/>
</dbReference>
<dbReference type="InterPro" id="IPR003593">
    <property type="entry name" value="AAA+_ATPase"/>
</dbReference>
<dbReference type="InterPro" id="IPR051782">
    <property type="entry name" value="ABC_Transporter_VariousFunc"/>
</dbReference>
<organism evidence="5 6">
    <name type="scientific">Carboxydothermus ferrireducens DSM 11255</name>
    <dbReference type="NCBI Taxonomy" id="1119529"/>
    <lineage>
        <taxon>Bacteria</taxon>
        <taxon>Bacillati</taxon>
        <taxon>Bacillota</taxon>
        <taxon>Clostridia</taxon>
        <taxon>Thermoanaerobacterales</taxon>
        <taxon>Thermoanaerobacteraceae</taxon>
        <taxon>Carboxydothermus</taxon>
    </lineage>
</organism>
<keyword evidence="1" id="KW-0813">Transport</keyword>
<keyword evidence="6" id="KW-1185">Reference proteome</keyword>
<dbReference type="PROSITE" id="PS50893">
    <property type="entry name" value="ABC_TRANSPORTER_2"/>
    <property type="match status" value="1"/>
</dbReference>
<dbReference type="Proteomes" id="UP000604066">
    <property type="component" value="Unassembled WGS sequence"/>
</dbReference>
<sequence>MPRGVVYIIRLKNISKTYGGGKVRAVDNLNLTVPPGEIFGFLGPNGAGKTTTIKIMTGILAPDTGEVELCGIDLLKEPLRAKRKFGYVPDISEIFPRLSGLEFLNFVADVYEVPAKLREERIRPLLKLFSLEGAINDRIGSYSHGMKQKLLVIASLVHDPDIWILDEPMTGLDPESSFNLKKLMQDYAARGKTVFFSTHILEVAERLCTTLGIIKKGKLIFTGTMEDLKTQKQEDKSLEELFLELVRS</sequence>
<dbReference type="SMART" id="SM00382">
    <property type="entry name" value="AAA"/>
    <property type="match status" value="1"/>
</dbReference>
<dbReference type="CDD" id="cd03230">
    <property type="entry name" value="ABC_DR_subfamily_A"/>
    <property type="match status" value="1"/>
</dbReference>
<dbReference type="GO" id="GO:0005524">
    <property type="term" value="F:ATP binding"/>
    <property type="evidence" value="ECO:0007669"/>
    <property type="project" value="UniProtKB-KW"/>
</dbReference>
<dbReference type="EMBL" id="JACCBS010000002">
    <property type="protein sequence ID" value="NYE58047.1"/>
    <property type="molecule type" value="Genomic_DNA"/>
</dbReference>
<reference evidence="5 6" key="1">
    <citation type="submission" date="2020-07" db="EMBL/GenBank/DDBJ databases">
        <title>Genomic Encyclopedia of Type Strains, Phase III (KMG-III): the genomes of soil and plant-associated and newly described type strains.</title>
        <authorList>
            <person name="Whitman W."/>
        </authorList>
    </citation>
    <scope>NUCLEOTIDE SEQUENCE [LARGE SCALE GENOMIC DNA]</scope>
    <source>
        <strain evidence="5 6">DSM 11255</strain>
    </source>
</reference>
<protein>
    <submittedName>
        <fullName evidence="5">ABC-2 type transport system ATP-binding protein</fullName>
    </submittedName>
</protein>
<dbReference type="PROSITE" id="PS00211">
    <property type="entry name" value="ABC_TRANSPORTER_1"/>
    <property type="match status" value="1"/>
</dbReference>
<keyword evidence="2" id="KW-0547">Nucleotide-binding</keyword>
<name>A0ABX2RDS6_9THEO</name>
<gene>
    <name evidence="5" type="ORF">HDG70_001762</name>
</gene>
<proteinExistence type="predicted"/>
<dbReference type="InterPro" id="IPR017871">
    <property type="entry name" value="ABC_transporter-like_CS"/>
</dbReference>